<evidence type="ECO:0000313" key="1">
    <source>
        <dbReference type="EMBL" id="ARF08082.1"/>
    </source>
</evidence>
<accession>A0A1V0S8P7</accession>
<gene>
    <name evidence="1" type="ORF">Catovirus_1_132</name>
</gene>
<proteinExistence type="predicted"/>
<organism evidence="1">
    <name type="scientific">Catovirus CTV1</name>
    <dbReference type="NCBI Taxonomy" id="1977631"/>
    <lineage>
        <taxon>Viruses</taxon>
        <taxon>Varidnaviria</taxon>
        <taxon>Bamfordvirae</taxon>
        <taxon>Nucleocytoviricota</taxon>
        <taxon>Megaviricetes</taxon>
        <taxon>Imitervirales</taxon>
        <taxon>Mimiviridae</taxon>
        <taxon>Klosneuvirinae</taxon>
        <taxon>Catovirus</taxon>
    </lineage>
</organism>
<protein>
    <submittedName>
        <fullName evidence="1">Uncharacterized protein</fullName>
    </submittedName>
</protein>
<reference evidence="1" key="1">
    <citation type="journal article" date="2017" name="Science">
        <title>Giant viruses with an expanded complement of translation system components.</title>
        <authorList>
            <person name="Schulz F."/>
            <person name="Yutin N."/>
            <person name="Ivanova N.N."/>
            <person name="Ortega D.R."/>
            <person name="Lee T.K."/>
            <person name="Vierheilig J."/>
            <person name="Daims H."/>
            <person name="Horn M."/>
            <person name="Wagner M."/>
            <person name="Jensen G.J."/>
            <person name="Kyrpides N.C."/>
            <person name="Koonin E.V."/>
            <person name="Woyke T."/>
        </authorList>
    </citation>
    <scope>NUCLEOTIDE SEQUENCE</scope>
    <source>
        <strain evidence="1">CTV1</strain>
    </source>
</reference>
<sequence length="199" mass="23790">MLTVNCSDGQISLNNFEIELSVFFKKCVEFNEKSISLPFSSSTVRNYIYFLLNIHSKVDLGGEFSDFLNYVSEPMTIDMFVDNYIEKIDPHNMMDIIKFYEIFNSKYDDFNLNIIYANTIFTYAILDEYKFTYSFSGKMIFKNISYVTTTNKIYEEVYMRILCHILPTLLFLVKKDKTMKEKYILTSMLKFYFFNRNKY</sequence>
<name>A0A1V0S8P7_9VIRU</name>
<dbReference type="EMBL" id="KY684083">
    <property type="protein sequence ID" value="ARF08082.1"/>
    <property type="molecule type" value="Genomic_DNA"/>
</dbReference>